<evidence type="ECO:0000256" key="7">
    <source>
        <dbReference type="ARBA" id="ARBA00022692"/>
    </source>
</evidence>
<keyword evidence="14" id="KW-0349">Heme</keyword>
<feature type="transmembrane region" description="Helical" evidence="16">
    <location>
        <begin position="294"/>
        <end position="314"/>
    </location>
</feature>
<evidence type="ECO:0000256" key="12">
    <source>
        <dbReference type="ARBA" id="ARBA00023288"/>
    </source>
</evidence>
<feature type="transmembrane region" description="Helical" evidence="16">
    <location>
        <begin position="106"/>
        <end position="126"/>
    </location>
</feature>
<accession>A0A8K0R784</accession>
<keyword evidence="20" id="KW-1185">Reference proteome</keyword>
<keyword evidence="10 16" id="KW-0472">Membrane</keyword>
<evidence type="ECO:0000256" key="2">
    <source>
        <dbReference type="ARBA" id="ARBA00004589"/>
    </source>
</evidence>
<evidence type="ECO:0000256" key="14">
    <source>
        <dbReference type="PROSITE-ProRule" id="PRU01356"/>
    </source>
</evidence>
<evidence type="ECO:0000256" key="1">
    <source>
        <dbReference type="ARBA" id="ARBA00004141"/>
    </source>
</evidence>
<dbReference type="GO" id="GO:0005576">
    <property type="term" value="C:extracellular region"/>
    <property type="evidence" value="ECO:0007669"/>
    <property type="project" value="UniProtKB-SubCell"/>
</dbReference>
<evidence type="ECO:0000313" key="19">
    <source>
        <dbReference type="EMBL" id="KAH7088530.1"/>
    </source>
</evidence>
<evidence type="ECO:0000256" key="16">
    <source>
        <dbReference type="SAM" id="Phobius"/>
    </source>
</evidence>
<dbReference type="PROSITE" id="PS52012">
    <property type="entry name" value="CFEM"/>
    <property type="match status" value="1"/>
</dbReference>
<evidence type="ECO:0000256" key="4">
    <source>
        <dbReference type="ARBA" id="ARBA00010031"/>
    </source>
</evidence>
<keyword evidence="6" id="KW-0325">Glycoprotein</keyword>
<comment type="similarity">
    <text evidence="13">Belongs to the SAT4 family.</text>
</comment>
<feature type="chain" id="PRO_5035419305" description="CFEM domain-containing protein" evidence="17">
    <location>
        <begin position="22"/>
        <end position="529"/>
    </location>
</feature>
<keyword evidence="5" id="KW-0964">Secreted</keyword>
<evidence type="ECO:0000256" key="8">
    <source>
        <dbReference type="ARBA" id="ARBA00022729"/>
    </source>
</evidence>
<name>A0A8K0R784_9PLEO</name>
<reference evidence="19" key="1">
    <citation type="journal article" date="2021" name="Nat. Commun.">
        <title>Genetic determinants of endophytism in the Arabidopsis root mycobiome.</title>
        <authorList>
            <person name="Mesny F."/>
            <person name="Miyauchi S."/>
            <person name="Thiergart T."/>
            <person name="Pickel B."/>
            <person name="Atanasova L."/>
            <person name="Karlsson M."/>
            <person name="Huettel B."/>
            <person name="Barry K.W."/>
            <person name="Haridas S."/>
            <person name="Chen C."/>
            <person name="Bauer D."/>
            <person name="Andreopoulos W."/>
            <person name="Pangilinan J."/>
            <person name="LaButti K."/>
            <person name="Riley R."/>
            <person name="Lipzen A."/>
            <person name="Clum A."/>
            <person name="Drula E."/>
            <person name="Henrissat B."/>
            <person name="Kohler A."/>
            <person name="Grigoriev I.V."/>
            <person name="Martin F.M."/>
            <person name="Hacquard S."/>
        </authorList>
    </citation>
    <scope>NUCLEOTIDE SEQUENCE</scope>
    <source>
        <strain evidence="19">MPI-SDFR-AT-0120</strain>
    </source>
</reference>
<keyword evidence="7 16" id="KW-0812">Transmembrane</keyword>
<evidence type="ECO:0000313" key="20">
    <source>
        <dbReference type="Proteomes" id="UP000813461"/>
    </source>
</evidence>
<evidence type="ECO:0000256" key="3">
    <source>
        <dbReference type="ARBA" id="ARBA00004613"/>
    </source>
</evidence>
<dbReference type="EMBL" id="JAGMVJ010000008">
    <property type="protein sequence ID" value="KAH7088530.1"/>
    <property type="molecule type" value="Genomic_DNA"/>
</dbReference>
<feature type="region of interest" description="Disordered" evidence="15">
    <location>
        <begin position="418"/>
        <end position="447"/>
    </location>
</feature>
<gene>
    <name evidence="19" type="ORF">FB567DRAFT_341088</name>
</gene>
<evidence type="ECO:0000256" key="6">
    <source>
        <dbReference type="ARBA" id="ARBA00022622"/>
    </source>
</evidence>
<feature type="transmembrane region" description="Helical" evidence="16">
    <location>
        <begin position="138"/>
        <end position="158"/>
    </location>
</feature>
<keyword evidence="14" id="KW-0479">Metal-binding</keyword>
<feature type="disulfide bond" evidence="14">
    <location>
        <begin position="53"/>
        <end position="60"/>
    </location>
</feature>
<dbReference type="PANTHER" id="PTHR33048:SF131">
    <property type="entry name" value="INTEGRAL MEMBRANE PROTEIN"/>
    <property type="match status" value="1"/>
</dbReference>
<feature type="transmembrane region" description="Helical" evidence="16">
    <location>
        <begin position="178"/>
        <end position="204"/>
    </location>
</feature>
<keyword evidence="9 16" id="KW-1133">Transmembrane helix</keyword>
<dbReference type="GO" id="GO:0098552">
    <property type="term" value="C:side of membrane"/>
    <property type="evidence" value="ECO:0007669"/>
    <property type="project" value="UniProtKB-KW"/>
</dbReference>
<feature type="binding site" description="axial binding residue" evidence="14">
    <location>
        <position position="57"/>
    </location>
    <ligand>
        <name>heme</name>
        <dbReference type="ChEBI" id="CHEBI:30413"/>
    </ligand>
    <ligandPart>
        <name>Fe</name>
        <dbReference type="ChEBI" id="CHEBI:18248"/>
    </ligandPart>
</feature>
<comment type="caution">
    <text evidence="19">The sequence shown here is derived from an EMBL/GenBank/DDBJ whole genome shotgun (WGS) entry which is preliminary data.</text>
</comment>
<keyword evidence="8 17" id="KW-0732">Signal</keyword>
<dbReference type="OrthoDB" id="408702at2759"/>
<organism evidence="19 20">
    <name type="scientific">Paraphoma chrysanthemicola</name>
    <dbReference type="NCBI Taxonomy" id="798071"/>
    <lineage>
        <taxon>Eukaryota</taxon>
        <taxon>Fungi</taxon>
        <taxon>Dikarya</taxon>
        <taxon>Ascomycota</taxon>
        <taxon>Pezizomycotina</taxon>
        <taxon>Dothideomycetes</taxon>
        <taxon>Pleosporomycetidae</taxon>
        <taxon>Pleosporales</taxon>
        <taxon>Pleosporineae</taxon>
        <taxon>Phaeosphaeriaceae</taxon>
        <taxon>Paraphoma</taxon>
    </lineage>
</organism>
<feature type="disulfide bond" evidence="14">
    <location>
        <begin position="43"/>
        <end position="74"/>
    </location>
</feature>
<dbReference type="InterPro" id="IPR008427">
    <property type="entry name" value="Extracellular_membr_CFEM_dom"/>
</dbReference>
<evidence type="ECO:0000256" key="10">
    <source>
        <dbReference type="ARBA" id="ARBA00023136"/>
    </source>
</evidence>
<keyword evidence="12" id="KW-0449">Lipoprotein</keyword>
<dbReference type="Pfam" id="PF20684">
    <property type="entry name" value="Fung_rhodopsin"/>
    <property type="match status" value="1"/>
</dbReference>
<evidence type="ECO:0000256" key="11">
    <source>
        <dbReference type="ARBA" id="ARBA00023157"/>
    </source>
</evidence>
<comment type="similarity">
    <text evidence="4">Belongs to the RBT5 family.</text>
</comment>
<proteinExistence type="inferred from homology"/>
<keyword evidence="6" id="KW-0336">GPI-anchor</keyword>
<feature type="domain" description="CFEM" evidence="18">
    <location>
        <begin position="11"/>
        <end position="122"/>
    </location>
</feature>
<dbReference type="Proteomes" id="UP000813461">
    <property type="component" value="Unassembled WGS sequence"/>
</dbReference>
<dbReference type="PANTHER" id="PTHR33048">
    <property type="entry name" value="PTH11-LIKE INTEGRAL MEMBRANE PROTEIN (AFU_ORTHOLOGUE AFUA_5G11245)"/>
    <property type="match status" value="1"/>
</dbReference>
<dbReference type="Pfam" id="PF05730">
    <property type="entry name" value="CFEM"/>
    <property type="match status" value="1"/>
</dbReference>
<sequence>MLSRWALLAIVCLLSYVKAEALQFTRETTTLGLNDVPQCGITCIGNALPAFSCSLSDVSCLCTNDGLKHALADCMLANCTMYDTLNTLRVQKSICNLSDEGRKDLFSVMLIVYCLVILCIALRLVGKSLGKGCSTDDYVAVGTLFLMAVPMALILAAVKAGFGDHTWNLEHGALKRILLLFWLAWTLYTAVLGMIKVSIVLFYIEIFHTAPNFKKIAYVVLAFIVVNTVILMLLTVFNCSPVASFYNQDIKGKCRSIQALSYASSACSIVQDLVLLVLPLFWIRRLQMRLYRKIAVGFMFAIGSFGLIATLIRLKSLLTFNKSLDPTWDYAPMALWSEIEVSAGFLCMSLPALRVLVFHLMPAGLKRLLSHVTSEKRTGAGGATDLPASAKDSWRKPSSYVHVSDEVILETGTKGGFIKTMRSSGHKNHFPSRSRSEQQRSESAQSIHGVPEAFKYPLAPSEASRATDDSRSSIELVHVRSMDSERMDRNMDSERMDILVSRSIEHRYEEDITAIPNIVHSAECTSRPR</sequence>
<evidence type="ECO:0000256" key="9">
    <source>
        <dbReference type="ARBA" id="ARBA00022989"/>
    </source>
</evidence>
<evidence type="ECO:0000256" key="5">
    <source>
        <dbReference type="ARBA" id="ARBA00022525"/>
    </source>
</evidence>
<dbReference type="AlphaFoldDB" id="A0A8K0R784"/>
<evidence type="ECO:0000256" key="13">
    <source>
        <dbReference type="ARBA" id="ARBA00038359"/>
    </source>
</evidence>
<protein>
    <recommendedName>
        <fullName evidence="18">CFEM domain-containing protein</fullName>
    </recommendedName>
</protein>
<comment type="subcellular location">
    <subcellularLocation>
        <location evidence="2">Membrane</location>
        <topology evidence="2">Lipid-anchor</topology>
        <topology evidence="2">GPI-anchor</topology>
    </subcellularLocation>
    <subcellularLocation>
        <location evidence="1">Membrane</location>
        <topology evidence="1">Multi-pass membrane protein</topology>
    </subcellularLocation>
    <subcellularLocation>
        <location evidence="3">Secreted</location>
    </subcellularLocation>
</comment>
<evidence type="ECO:0000256" key="15">
    <source>
        <dbReference type="SAM" id="MobiDB-lite"/>
    </source>
</evidence>
<keyword evidence="14" id="KW-0408">Iron</keyword>
<dbReference type="InterPro" id="IPR052337">
    <property type="entry name" value="SAT4-like"/>
</dbReference>
<evidence type="ECO:0000259" key="18">
    <source>
        <dbReference type="PROSITE" id="PS52012"/>
    </source>
</evidence>
<feature type="transmembrane region" description="Helical" evidence="16">
    <location>
        <begin position="257"/>
        <end position="282"/>
    </location>
</feature>
<dbReference type="SMART" id="SM00747">
    <property type="entry name" value="CFEM"/>
    <property type="match status" value="1"/>
</dbReference>
<dbReference type="GO" id="GO:0046872">
    <property type="term" value="F:metal ion binding"/>
    <property type="evidence" value="ECO:0007669"/>
    <property type="project" value="UniProtKB-UniRule"/>
</dbReference>
<feature type="signal peptide" evidence="17">
    <location>
        <begin position="1"/>
        <end position="21"/>
    </location>
</feature>
<feature type="disulfide bond" evidence="14">
    <location>
        <begin position="62"/>
        <end position="95"/>
    </location>
</feature>
<feature type="transmembrane region" description="Helical" evidence="16">
    <location>
        <begin position="216"/>
        <end position="237"/>
    </location>
</feature>
<evidence type="ECO:0000256" key="17">
    <source>
        <dbReference type="SAM" id="SignalP"/>
    </source>
</evidence>
<feature type="disulfide bond" evidence="14">
    <location>
        <begin position="39"/>
        <end position="79"/>
    </location>
</feature>
<keyword evidence="11 14" id="KW-1015">Disulfide bond</keyword>
<dbReference type="InterPro" id="IPR049326">
    <property type="entry name" value="Rhodopsin_dom_fungi"/>
</dbReference>